<dbReference type="Gene3D" id="3.40.190.10">
    <property type="entry name" value="Periplasmic binding protein-like II"/>
    <property type="match status" value="1"/>
</dbReference>
<comment type="caution">
    <text evidence="3">The sequence shown here is derived from an EMBL/GenBank/DDBJ whole genome shotgun (WGS) entry which is preliminary data.</text>
</comment>
<dbReference type="Proteomes" id="UP000295087">
    <property type="component" value="Unassembled WGS sequence"/>
</dbReference>
<evidence type="ECO:0000313" key="3">
    <source>
        <dbReference type="EMBL" id="TDP42312.1"/>
    </source>
</evidence>
<reference evidence="3 4" key="1">
    <citation type="submission" date="2019-03" db="EMBL/GenBank/DDBJ databases">
        <title>Genomic Encyclopedia of Type Strains, Phase IV (KMG-IV): sequencing the most valuable type-strain genomes for metagenomic binning, comparative biology and taxonomic classification.</title>
        <authorList>
            <person name="Goeker M."/>
        </authorList>
    </citation>
    <scope>NUCLEOTIDE SEQUENCE [LARGE SCALE GENOMIC DNA]</scope>
    <source>
        <strain evidence="3 4">DSM 44496</strain>
    </source>
</reference>
<dbReference type="GO" id="GO:0022857">
    <property type="term" value="F:transmembrane transporter activity"/>
    <property type="evidence" value="ECO:0007669"/>
    <property type="project" value="InterPro"/>
</dbReference>
<evidence type="ECO:0000259" key="2">
    <source>
        <dbReference type="Pfam" id="PF04069"/>
    </source>
</evidence>
<keyword evidence="4" id="KW-1185">Reference proteome</keyword>
<feature type="signal peptide" evidence="1">
    <location>
        <begin position="1"/>
        <end position="23"/>
    </location>
</feature>
<dbReference type="SUPFAM" id="SSF53850">
    <property type="entry name" value="Periplasmic binding protein-like II"/>
    <property type="match status" value="1"/>
</dbReference>
<evidence type="ECO:0000256" key="1">
    <source>
        <dbReference type="SAM" id="SignalP"/>
    </source>
</evidence>
<sequence length="285" mass="29608">MISGALRRSAAVLVAATCVFALASCAGDEPGPVVTVGADGSVEARVLAEIYAQALARTGMETAVAAESAAPVADLDAGRIAVLPARNGALLDLWNPSSSARKPDDVGAAVNAALPQGLSLSDAADGTDLRARLLVTQETAARDNVRTIDALTCANTTAGFVEVPGFAPTEPPRIEDCSFAATVRYPSSAQLFEALRHGDVQVAVLSGPVVATEDLVMLDDKNYDLRAQNVLALFRSGIFDRVRLKKLNYVAGELTTEGLVELLGRVESGTAPADAAREWLNAHGL</sequence>
<accession>A0A4R6PUR7</accession>
<proteinExistence type="predicted"/>
<organism evidence="3 4">
    <name type="scientific">Nocardia ignorata</name>
    <dbReference type="NCBI Taxonomy" id="145285"/>
    <lineage>
        <taxon>Bacteria</taxon>
        <taxon>Bacillati</taxon>
        <taxon>Actinomycetota</taxon>
        <taxon>Actinomycetes</taxon>
        <taxon>Mycobacteriales</taxon>
        <taxon>Nocardiaceae</taxon>
        <taxon>Nocardia</taxon>
    </lineage>
</organism>
<feature type="domain" description="ABC-type glycine betaine transport system substrate-binding" evidence="2">
    <location>
        <begin position="34"/>
        <end position="281"/>
    </location>
</feature>
<dbReference type="GO" id="GO:0043190">
    <property type="term" value="C:ATP-binding cassette (ABC) transporter complex"/>
    <property type="evidence" value="ECO:0007669"/>
    <property type="project" value="InterPro"/>
</dbReference>
<name>A0A4R6PUR7_NOCIG</name>
<keyword evidence="1" id="KW-0732">Signal</keyword>
<evidence type="ECO:0000313" key="4">
    <source>
        <dbReference type="Proteomes" id="UP000295087"/>
    </source>
</evidence>
<dbReference type="Pfam" id="PF04069">
    <property type="entry name" value="OpuAC"/>
    <property type="match status" value="1"/>
</dbReference>
<dbReference type="AlphaFoldDB" id="A0A4R6PUR7"/>
<dbReference type="InterPro" id="IPR007210">
    <property type="entry name" value="ABC_Gly_betaine_transp_sub-bd"/>
</dbReference>
<feature type="chain" id="PRO_5039240148" evidence="1">
    <location>
        <begin position="24"/>
        <end position="285"/>
    </location>
</feature>
<dbReference type="Gene3D" id="3.40.190.120">
    <property type="entry name" value="Osmoprotection protein (prox), domain 2"/>
    <property type="match status" value="1"/>
</dbReference>
<gene>
    <name evidence="3" type="ORF">DFR75_1011422</name>
</gene>
<dbReference type="PROSITE" id="PS51257">
    <property type="entry name" value="PROKAR_LIPOPROTEIN"/>
    <property type="match status" value="1"/>
</dbReference>
<protein>
    <submittedName>
        <fullName evidence="3">Osmoprotectant transport system substrate-binding protein</fullName>
    </submittedName>
</protein>
<dbReference type="EMBL" id="SNXK01000001">
    <property type="protein sequence ID" value="TDP42312.1"/>
    <property type="molecule type" value="Genomic_DNA"/>
</dbReference>